<name>A0AA88A8E9_FICCA</name>
<dbReference type="Proteomes" id="UP001187192">
    <property type="component" value="Unassembled WGS sequence"/>
</dbReference>
<organism evidence="1 2">
    <name type="scientific">Ficus carica</name>
    <name type="common">Common fig</name>
    <dbReference type="NCBI Taxonomy" id="3494"/>
    <lineage>
        <taxon>Eukaryota</taxon>
        <taxon>Viridiplantae</taxon>
        <taxon>Streptophyta</taxon>
        <taxon>Embryophyta</taxon>
        <taxon>Tracheophyta</taxon>
        <taxon>Spermatophyta</taxon>
        <taxon>Magnoliopsida</taxon>
        <taxon>eudicotyledons</taxon>
        <taxon>Gunneridae</taxon>
        <taxon>Pentapetalae</taxon>
        <taxon>rosids</taxon>
        <taxon>fabids</taxon>
        <taxon>Rosales</taxon>
        <taxon>Moraceae</taxon>
        <taxon>Ficeae</taxon>
        <taxon>Ficus</taxon>
    </lineage>
</organism>
<gene>
    <name evidence="1" type="ORF">TIFTF001_016954</name>
</gene>
<evidence type="ECO:0000313" key="1">
    <source>
        <dbReference type="EMBL" id="GMN47779.1"/>
    </source>
</evidence>
<protein>
    <submittedName>
        <fullName evidence="1">Uncharacterized protein</fullName>
    </submittedName>
</protein>
<reference evidence="1" key="1">
    <citation type="submission" date="2023-07" db="EMBL/GenBank/DDBJ databases">
        <title>draft genome sequence of fig (Ficus carica).</title>
        <authorList>
            <person name="Takahashi T."/>
            <person name="Nishimura K."/>
        </authorList>
    </citation>
    <scope>NUCLEOTIDE SEQUENCE</scope>
</reference>
<comment type="caution">
    <text evidence="1">The sequence shown here is derived from an EMBL/GenBank/DDBJ whole genome shotgun (WGS) entry which is preliminary data.</text>
</comment>
<keyword evidence="2" id="KW-1185">Reference proteome</keyword>
<dbReference type="EMBL" id="BTGU01000026">
    <property type="protein sequence ID" value="GMN47779.1"/>
    <property type="molecule type" value="Genomic_DNA"/>
</dbReference>
<accession>A0AA88A8E9</accession>
<sequence>MSRSPSTLSITFLGEWPQVIRQVAEEATLETLGRSSIDILLTDTFTKLKIGGTILAHIQTSFYEFIDKCVRVASLICLPITISDGPEKAT</sequence>
<proteinExistence type="predicted"/>
<dbReference type="AlphaFoldDB" id="A0AA88A8E9"/>
<evidence type="ECO:0000313" key="2">
    <source>
        <dbReference type="Proteomes" id="UP001187192"/>
    </source>
</evidence>